<organism evidence="2 3">
    <name type="scientific">Buteo japonicus</name>
    <dbReference type="NCBI Taxonomy" id="224669"/>
    <lineage>
        <taxon>Eukaryota</taxon>
        <taxon>Metazoa</taxon>
        <taxon>Chordata</taxon>
        <taxon>Craniata</taxon>
        <taxon>Vertebrata</taxon>
        <taxon>Euteleostomi</taxon>
        <taxon>Archelosauria</taxon>
        <taxon>Archosauria</taxon>
        <taxon>Dinosauria</taxon>
        <taxon>Saurischia</taxon>
        <taxon>Theropoda</taxon>
        <taxon>Coelurosauria</taxon>
        <taxon>Aves</taxon>
        <taxon>Neognathae</taxon>
        <taxon>Neoaves</taxon>
        <taxon>Telluraves</taxon>
        <taxon>Accipitrimorphae</taxon>
        <taxon>Accipitriformes</taxon>
        <taxon>Accipitridae</taxon>
        <taxon>Accipitrinae</taxon>
        <taxon>Buteo</taxon>
    </lineage>
</organism>
<keyword evidence="1" id="KW-0472">Membrane</keyword>
<reference evidence="2" key="1">
    <citation type="submission" date="2025-08" db="UniProtKB">
        <authorList>
            <consortium name="Ensembl"/>
        </authorList>
    </citation>
    <scope>IDENTIFICATION</scope>
</reference>
<dbReference type="Ensembl" id="ENSBJAT00000023803.1">
    <property type="protein sequence ID" value="ENSBJAP00000023158.1"/>
    <property type="gene ID" value="ENSBJAG00000014987.1"/>
</dbReference>
<accession>A0A8C0BZ44</accession>
<proteinExistence type="predicted"/>
<dbReference type="AlphaFoldDB" id="A0A8C0BZ44"/>
<evidence type="ECO:0000313" key="3">
    <source>
        <dbReference type="Proteomes" id="UP000694555"/>
    </source>
</evidence>
<name>A0A8C0BZ44_9AVES</name>
<evidence type="ECO:0000313" key="2">
    <source>
        <dbReference type="Ensembl" id="ENSBJAP00000023158.1"/>
    </source>
</evidence>
<sequence length="128" mass="14222">IACLMTVSCSVLRGCLCFWVFVWFLFSFVELTLLRKGPFSTSTFGDDHRSLRCPRHCMLKAVTGFFTVKEDSRSSSGLSCTAGSQFLLDLLHPPHQSGQIIILNGVISMNMCSSMTVESLFCFVFGKC</sequence>
<feature type="transmembrane region" description="Helical" evidence="1">
    <location>
        <begin position="12"/>
        <end position="34"/>
    </location>
</feature>
<keyword evidence="3" id="KW-1185">Reference proteome</keyword>
<protein>
    <submittedName>
        <fullName evidence="2">Uncharacterized protein</fullName>
    </submittedName>
</protein>
<reference evidence="2" key="2">
    <citation type="submission" date="2025-09" db="UniProtKB">
        <authorList>
            <consortium name="Ensembl"/>
        </authorList>
    </citation>
    <scope>IDENTIFICATION</scope>
</reference>
<keyword evidence="1" id="KW-1133">Transmembrane helix</keyword>
<evidence type="ECO:0000256" key="1">
    <source>
        <dbReference type="SAM" id="Phobius"/>
    </source>
</evidence>
<dbReference type="Proteomes" id="UP000694555">
    <property type="component" value="Unplaced"/>
</dbReference>
<keyword evidence="1" id="KW-0812">Transmembrane</keyword>